<keyword evidence="1" id="KW-0472">Membrane</keyword>
<protein>
    <submittedName>
        <fullName evidence="3">Prolipoprotein diacylglyceryl transferase</fullName>
    </submittedName>
</protein>
<accession>A0A7C9FY00</accession>
<sequence>MAESQPPKANLGQKLKERWNVKSGWDVAVILLVFACTGFSILYLKRFLYDFIGLDAQSPGWLRWLVALGIVLPLYQVVLLLWGWLFGKFAFFWAFEKRMVARLSGLFKRRQNS</sequence>
<evidence type="ECO:0000313" key="3">
    <source>
        <dbReference type="EMBL" id="MPR33633.1"/>
    </source>
</evidence>
<dbReference type="GO" id="GO:0016740">
    <property type="term" value="F:transferase activity"/>
    <property type="evidence" value="ECO:0007669"/>
    <property type="project" value="UniProtKB-KW"/>
</dbReference>
<evidence type="ECO:0000256" key="1">
    <source>
        <dbReference type="SAM" id="Phobius"/>
    </source>
</evidence>
<dbReference type="EMBL" id="WHLY01000002">
    <property type="protein sequence ID" value="MPR33633.1"/>
    <property type="molecule type" value="Genomic_DNA"/>
</dbReference>
<evidence type="ECO:0000313" key="4">
    <source>
        <dbReference type="Proteomes" id="UP000479293"/>
    </source>
</evidence>
<dbReference type="RefSeq" id="WP_152759049.1">
    <property type="nucleotide sequence ID" value="NZ_WHLY01000002.1"/>
</dbReference>
<keyword evidence="1" id="KW-1133">Transmembrane helix</keyword>
<reference evidence="3 4" key="1">
    <citation type="submission" date="2019-10" db="EMBL/GenBank/DDBJ databases">
        <title>Draft Genome Sequence of Cytophagaceae sp. SJW1-29.</title>
        <authorList>
            <person name="Choi A."/>
        </authorList>
    </citation>
    <scope>NUCLEOTIDE SEQUENCE [LARGE SCALE GENOMIC DNA]</scope>
    <source>
        <strain evidence="3 4">SJW1-29</strain>
    </source>
</reference>
<comment type="caution">
    <text evidence="3">The sequence shown here is derived from an EMBL/GenBank/DDBJ whole genome shotgun (WGS) entry which is preliminary data.</text>
</comment>
<keyword evidence="3" id="KW-0449">Lipoprotein</keyword>
<dbReference type="Proteomes" id="UP000479293">
    <property type="component" value="Unassembled WGS sequence"/>
</dbReference>
<dbReference type="AlphaFoldDB" id="A0A7C9FY00"/>
<proteinExistence type="predicted"/>
<keyword evidence="3" id="KW-0808">Transferase</keyword>
<evidence type="ECO:0000259" key="2">
    <source>
        <dbReference type="Pfam" id="PF20584"/>
    </source>
</evidence>
<dbReference type="InterPro" id="IPR046714">
    <property type="entry name" value="DUF6787"/>
</dbReference>
<feature type="domain" description="DUF6787" evidence="2">
    <location>
        <begin position="29"/>
        <end position="106"/>
    </location>
</feature>
<name>A0A7C9FY00_9BACT</name>
<keyword evidence="1" id="KW-0812">Transmembrane</keyword>
<keyword evidence="4" id="KW-1185">Reference proteome</keyword>
<dbReference type="Pfam" id="PF20584">
    <property type="entry name" value="DUF6787"/>
    <property type="match status" value="1"/>
</dbReference>
<gene>
    <name evidence="3" type="ORF">GBK04_09690</name>
</gene>
<feature type="transmembrane region" description="Helical" evidence="1">
    <location>
        <begin position="64"/>
        <end position="95"/>
    </location>
</feature>
<organism evidence="3 4">
    <name type="scientific">Salmonirosea aquatica</name>
    <dbReference type="NCBI Taxonomy" id="2654236"/>
    <lineage>
        <taxon>Bacteria</taxon>
        <taxon>Pseudomonadati</taxon>
        <taxon>Bacteroidota</taxon>
        <taxon>Cytophagia</taxon>
        <taxon>Cytophagales</taxon>
        <taxon>Spirosomataceae</taxon>
        <taxon>Salmonirosea</taxon>
    </lineage>
</organism>
<feature type="transmembrane region" description="Helical" evidence="1">
    <location>
        <begin position="24"/>
        <end position="44"/>
    </location>
</feature>